<reference evidence="2 3" key="1">
    <citation type="submission" date="2024-06" db="EMBL/GenBank/DDBJ databases">
        <title>The Natural Products Discovery Center: Release of the First 8490 Sequenced Strains for Exploring Actinobacteria Biosynthetic Diversity.</title>
        <authorList>
            <person name="Kalkreuter E."/>
            <person name="Kautsar S.A."/>
            <person name="Yang D."/>
            <person name="Bader C.D."/>
            <person name="Teijaro C.N."/>
            <person name="Fluegel L."/>
            <person name="Davis C.M."/>
            <person name="Simpson J.R."/>
            <person name="Lauterbach L."/>
            <person name="Steele A.D."/>
            <person name="Gui C."/>
            <person name="Meng S."/>
            <person name="Li G."/>
            <person name="Viehrig K."/>
            <person name="Ye F."/>
            <person name="Su P."/>
            <person name="Kiefer A.F."/>
            <person name="Nichols A."/>
            <person name="Cepeda A.J."/>
            <person name="Yan W."/>
            <person name="Fan B."/>
            <person name="Jiang Y."/>
            <person name="Adhikari A."/>
            <person name="Zheng C.-J."/>
            <person name="Schuster L."/>
            <person name="Cowan T.M."/>
            <person name="Smanski M.J."/>
            <person name="Chevrette M.G."/>
            <person name="De Carvalho L.P.S."/>
            <person name="Shen B."/>
        </authorList>
    </citation>
    <scope>NUCLEOTIDE SEQUENCE [LARGE SCALE GENOMIC DNA]</scope>
    <source>
        <strain evidence="2 3">NPDC001694</strain>
    </source>
</reference>
<evidence type="ECO:0000256" key="1">
    <source>
        <dbReference type="SAM" id="MobiDB-lite"/>
    </source>
</evidence>
<dbReference type="EMBL" id="JBEOZM010000049">
    <property type="protein sequence ID" value="MER6274323.1"/>
    <property type="molecule type" value="Genomic_DNA"/>
</dbReference>
<feature type="region of interest" description="Disordered" evidence="1">
    <location>
        <begin position="126"/>
        <end position="165"/>
    </location>
</feature>
<dbReference type="RefSeq" id="WP_351962542.1">
    <property type="nucleotide sequence ID" value="NZ_JBEOZM010000049.1"/>
</dbReference>
<sequence>MAAERRACGPPAAEMLRECARDVVAVAEGIREVSARTSSALFAPALTGSARRRPRTGVAARWALLRTLTNRQGLGGSAIVAPDGVGHLLGAAGEALGRASLAQLVAVTSLRLRIAAVLLDHPEFGRDPGMRRLADAGGAGPRPGAGGPPRRARMKGPGAPRPPGA</sequence>
<proteinExistence type="predicted"/>
<gene>
    <name evidence="2" type="ORF">ABT211_44890</name>
</gene>
<accession>A0ABV1TXK3</accession>
<name>A0ABV1TXK3_9ACTN</name>
<keyword evidence="3" id="KW-1185">Reference proteome</keyword>
<evidence type="ECO:0000313" key="3">
    <source>
        <dbReference type="Proteomes" id="UP001490365"/>
    </source>
</evidence>
<comment type="caution">
    <text evidence="2">The sequence shown here is derived from an EMBL/GenBank/DDBJ whole genome shotgun (WGS) entry which is preliminary data.</text>
</comment>
<dbReference type="Proteomes" id="UP001490365">
    <property type="component" value="Unassembled WGS sequence"/>
</dbReference>
<feature type="compositionally biased region" description="Gly residues" evidence="1">
    <location>
        <begin position="137"/>
        <end position="147"/>
    </location>
</feature>
<organism evidence="2 3">
    <name type="scientific">Streptomyces sp. 900105755</name>
    <dbReference type="NCBI Taxonomy" id="3154389"/>
    <lineage>
        <taxon>Bacteria</taxon>
        <taxon>Bacillati</taxon>
        <taxon>Actinomycetota</taxon>
        <taxon>Actinomycetes</taxon>
        <taxon>Kitasatosporales</taxon>
        <taxon>Streptomycetaceae</taxon>
        <taxon>Streptomyces</taxon>
    </lineage>
</organism>
<feature type="non-terminal residue" evidence="2">
    <location>
        <position position="165"/>
    </location>
</feature>
<evidence type="ECO:0000313" key="2">
    <source>
        <dbReference type="EMBL" id="MER6274323.1"/>
    </source>
</evidence>
<protein>
    <submittedName>
        <fullName evidence="2">Uncharacterized protein</fullName>
    </submittedName>
</protein>